<gene>
    <name evidence="3" type="ORF">BGZ80_004842</name>
</gene>
<proteinExistence type="predicted"/>
<dbReference type="Pfam" id="PF23948">
    <property type="entry name" value="ARM_5"/>
    <property type="match status" value="1"/>
</dbReference>
<dbReference type="InterPro" id="IPR016024">
    <property type="entry name" value="ARM-type_fold"/>
</dbReference>
<evidence type="ECO:0008006" key="5">
    <source>
        <dbReference type="Google" id="ProtNLM"/>
    </source>
</evidence>
<evidence type="ECO:0000259" key="2">
    <source>
        <dbReference type="Pfam" id="PF23948"/>
    </source>
</evidence>
<dbReference type="InterPro" id="IPR027417">
    <property type="entry name" value="P-loop_NTPase"/>
</dbReference>
<dbReference type="SUPFAM" id="SSF48371">
    <property type="entry name" value="ARM repeat"/>
    <property type="match status" value="1"/>
</dbReference>
<dbReference type="InterPro" id="IPR007111">
    <property type="entry name" value="NACHT_NTPase"/>
</dbReference>
<evidence type="ECO:0000259" key="1">
    <source>
        <dbReference type="Pfam" id="PF05729"/>
    </source>
</evidence>
<dbReference type="Pfam" id="PF05729">
    <property type="entry name" value="NACHT"/>
    <property type="match status" value="1"/>
</dbReference>
<dbReference type="AlphaFoldDB" id="A0A9P6MM26"/>
<name>A0A9P6MM26_9FUNG</name>
<organism evidence="3 4">
    <name type="scientific">Entomortierella chlamydospora</name>
    <dbReference type="NCBI Taxonomy" id="101097"/>
    <lineage>
        <taxon>Eukaryota</taxon>
        <taxon>Fungi</taxon>
        <taxon>Fungi incertae sedis</taxon>
        <taxon>Mucoromycota</taxon>
        <taxon>Mortierellomycotina</taxon>
        <taxon>Mortierellomycetes</taxon>
        <taxon>Mortierellales</taxon>
        <taxon>Mortierellaceae</taxon>
        <taxon>Entomortierella</taxon>
    </lineage>
</organism>
<dbReference type="InterPro" id="IPR056251">
    <property type="entry name" value="Arm_rpt_dom"/>
</dbReference>
<evidence type="ECO:0000313" key="3">
    <source>
        <dbReference type="EMBL" id="KAG0007296.1"/>
    </source>
</evidence>
<comment type="caution">
    <text evidence="3">The sequence shown here is derived from an EMBL/GenBank/DDBJ whole genome shotgun (WGS) entry which is preliminary data.</text>
</comment>
<dbReference type="SUPFAM" id="SSF52540">
    <property type="entry name" value="P-loop containing nucleoside triphosphate hydrolases"/>
    <property type="match status" value="1"/>
</dbReference>
<dbReference type="Proteomes" id="UP000703661">
    <property type="component" value="Unassembled WGS sequence"/>
</dbReference>
<feature type="domain" description="NACHT" evidence="1">
    <location>
        <begin position="641"/>
        <end position="799"/>
    </location>
</feature>
<sequence>MGWCCCCVTFEDALEVANKKIEIAQKNETPVKDKRQLGNDAKKKIIKAEDILKKEKRADDAAAKSRLANAYHEHSILMLALEDNASAEESHVKAISLDYVHLIGEKPRSSLCPRPAVRNDSGNDISRIKRIFPQDIKPPVAKYKLPEPGSRLEATTQLTYCLSLLRTDESFDIKRDQSELQWQSTEDQAEYERLNSLAAAVTRAFIRDELKLPTTVREVVCLAPVLGRDEFRGLFRSFVGGIDSSKLQDDVLLDGLAQLIRNSSLDNFDVDDLLKILVLLSDRLQETNSKSRYNYQLAYTTSRVLDSIMDSQIDSLDRDRIHAPLLDHLKGLKSDSDPYLVFQAAYAIQALVYIGDGETKVQKFLRRSGKVVKGISGIVAAVKAIDLNSFIESLENIQEGLAGATVAYHAVVLANSGKAFHECVKDAFNFDNRSVWYPALRGLDSLIQDGRFADFEKLIRSAPCQMDPAYQWGVCQRLGEIANNPLWDIKTRKCAIEFLAEMYEDDMTWGIQVNVKQWILYILSQLKKSDAAIASHVEVTLVGLAKNGDSGKQALYQAYLNNQPRSYPLVAAFQPNEFPLLKIVQDTPNVELAINQLRQERLKSRDTNVYISPIAKASLEETEYFDLMLKVHEFLKSERKVFLLRGSSGSGKSSFSRALEIDLWDAYKVGGAIPLFIHLPDFDKPEQDLIEKRLSKANFTDNLIRELKLNRQLILICDAYDEIQTLQNLYTRNRLNEQGEWCAKMVIACRTEYIGKDYKDFFQPSDRNHAEDSSLFQEAVIAPFTEKQIHEYIDKYFSKGEPKKFTRAFKEIPVLKDLVKNPFVLKLSVEVLPQIMKSSTSLSSERITRVKIIDEFVALWLKRNKKRLTNMTLTPPDDKKLQRLVRDGFEEHAVCYTKELAVAIYLYQNGHPLISFSGVNDRGTWKEWFFSNLDGKDLLRDSIPLTVSGNQYQFIHKLYLEHGLSLAVFDPNVDLLRETKPQSHPISHMDVALSAELDRSPSVEKKVNLAQKKLLDSPLGTMHLAGNPSTTDCFEFLVERAHEHPLFRTNLLEVIEHSK</sequence>
<dbReference type="EMBL" id="JAAAID010002424">
    <property type="protein sequence ID" value="KAG0007296.1"/>
    <property type="molecule type" value="Genomic_DNA"/>
</dbReference>
<protein>
    <recommendedName>
        <fullName evidence="5">NACHT domain-containing protein</fullName>
    </recommendedName>
</protein>
<reference evidence="3" key="1">
    <citation type="journal article" date="2020" name="Fungal Divers.">
        <title>Resolving the Mortierellaceae phylogeny through synthesis of multi-gene phylogenetics and phylogenomics.</title>
        <authorList>
            <person name="Vandepol N."/>
            <person name="Liber J."/>
            <person name="Desiro A."/>
            <person name="Na H."/>
            <person name="Kennedy M."/>
            <person name="Barry K."/>
            <person name="Grigoriev I.V."/>
            <person name="Miller A.N."/>
            <person name="O'Donnell K."/>
            <person name="Stajich J.E."/>
            <person name="Bonito G."/>
        </authorList>
    </citation>
    <scope>NUCLEOTIDE SEQUENCE</scope>
    <source>
        <strain evidence="3">NRRL 2769</strain>
    </source>
</reference>
<feature type="domain" description="Arm-like repeat" evidence="2">
    <location>
        <begin position="183"/>
        <end position="535"/>
    </location>
</feature>
<keyword evidence="4" id="KW-1185">Reference proteome</keyword>
<accession>A0A9P6MM26</accession>
<dbReference type="Gene3D" id="3.40.50.300">
    <property type="entry name" value="P-loop containing nucleotide triphosphate hydrolases"/>
    <property type="match status" value="1"/>
</dbReference>
<feature type="non-terminal residue" evidence="3">
    <location>
        <position position="1059"/>
    </location>
</feature>
<evidence type="ECO:0000313" key="4">
    <source>
        <dbReference type="Proteomes" id="UP000703661"/>
    </source>
</evidence>